<sequence>MGCHVQNCFFQELDKYSFPPFLLDTETNQEINDEMKESEAHKQAIGEEHQKDYTVPVPEKTLTHESDEQLGANVNQMTETIEEASAAARKGKAVVNVSETNGGLITSLDNEKAGTEENCKEHPQILDEGVSEPAKPKTFHRGDDDDQEVLEEESSGIRPIRTSRDILGPGAVRPAFGYRNRVLLRKAWRPVLTTIEETQD</sequence>
<feature type="region of interest" description="Disordered" evidence="1">
    <location>
        <begin position="130"/>
        <end position="155"/>
    </location>
</feature>
<feature type="compositionally biased region" description="Acidic residues" evidence="1">
    <location>
        <begin position="144"/>
        <end position="154"/>
    </location>
</feature>
<evidence type="ECO:0000313" key="2">
    <source>
        <dbReference type="EnsemblPlants" id="Kaladp0032s0230.1.v1.1"/>
    </source>
</evidence>
<keyword evidence="3" id="KW-1185">Reference proteome</keyword>
<organism evidence="2 3">
    <name type="scientific">Kalanchoe fedtschenkoi</name>
    <name type="common">Lavender scallops</name>
    <name type="synonym">South American air plant</name>
    <dbReference type="NCBI Taxonomy" id="63787"/>
    <lineage>
        <taxon>Eukaryota</taxon>
        <taxon>Viridiplantae</taxon>
        <taxon>Streptophyta</taxon>
        <taxon>Embryophyta</taxon>
        <taxon>Tracheophyta</taxon>
        <taxon>Spermatophyta</taxon>
        <taxon>Magnoliopsida</taxon>
        <taxon>eudicotyledons</taxon>
        <taxon>Gunneridae</taxon>
        <taxon>Pentapetalae</taxon>
        <taxon>Saxifragales</taxon>
        <taxon>Crassulaceae</taxon>
        <taxon>Kalanchoe</taxon>
    </lineage>
</organism>
<evidence type="ECO:0000256" key="1">
    <source>
        <dbReference type="SAM" id="MobiDB-lite"/>
    </source>
</evidence>
<protein>
    <submittedName>
        <fullName evidence="2">Uncharacterized protein</fullName>
    </submittedName>
</protein>
<name>A0A7N0TCZ9_KALFE</name>
<accession>A0A7N0TCZ9</accession>
<dbReference type="AlphaFoldDB" id="A0A7N0TCZ9"/>
<dbReference type="Gramene" id="Kaladp0032s0230.1.v1.1">
    <property type="protein sequence ID" value="Kaladp0032s0230.1.v1.1"/>
    <property type="gene ID" value="Kaladp0032s0230.v1.1"/>
</dbReference>
<proteinExistence type="predicted"/>
<dbReference type="EnsemblPlants" id="Kaladp0032s0230.1.v1.1">
    <property type="protein sequence ID" value="Kaladp0032s0230.1.v1.1"/>
    <property type="gene ID" value="Kaladp0032s0230.v1.1"/>
</dbReference>
<reference evidence="2" key="1">
    <citation type="submission" date="2021-01" db="UniProtKB">
        <authorList>
            <consortium name="EnsemblPlants"/>
        </authorList>
    </citation>
    <scope>IDENTIFICATION</scope>
</reference>
<evidence type="ECO:0000313" key="3">
    <source>
        <dbReference type="Proteomes" id="UP000594263"/>
    </source>
</evidence>
<dbReference type="Proteomes" id="UP000594263">
    <property type="component" value="Unplaced"/>
</dbReference>